<feature type="compositionally biased region" description="Gly residues" evidence="1">
    <location>
        <begin position="501"/>
        <end position="513"/>
    </location>
</feature>
<evidence type="ECO:0000313" key="2">
    <source>
        <dbReference type="EMBL" id="CEM19152.1"/>
    </source>
</evidence>
<organism evidence="2">
    <name type="scientific">Chromera velia CCMP2878</name>
    <dbReference type="NCBI Taxonomy" id="1169474"/>
    <lineage>
        <taxon>Eukaryota</taxon>
        <taxon>Sar</taxon>
        <taxon>Alveolata</taxon>
        <taxon>Colpodellida</taxon>
        <taxon>Chromeraceae</taxon>
        <taxon>Chromera</taxon>
    </lineage>
</organism>
<dbReference type="AlphaFoldDB" id="A0A0G4FWF8"/>
<feature type="region of interest" description="Disordered" evidence="1">
    <location>
        <begin position="493"/>
        <end position="520"/>
    </location>
</feature>
<name>A0A0G4FWF8_9ALVE</name>
<reference evidence="2" key="1">
    <citation type="submission" date="2014-11" db="EMBL/GenBank/DDBJ databases">
        <authorList>
            <person name="Otto D Thomas"/>
            <person name="Naeem Raeece"/>
        </authorList>
    </citation>
    <scope>NUCLEOTIDE SEQUENCE</scope>
</reference>
<accession>A0A0G4FWF8</accession>
<dbReference type="EMBL" id="CDMZ01000667">
    <property type="protein sequence ID" value="CEM19152.1"/>
    <property type="molecule type" value="Genomic_DNA"/>
</dbReference>
<feature type="compositionally biased region" description="Polar residues" evidence="1">
    <location>
        <begin position="723"/>
        <end position="736"/>
    </location>
</feature>
<sequence>MVQLLRLFRPYLRDVALSSCCNFASRWDEETKKLLSKLDVRLQSSLQSAHDVKVCLNESLMGLSVPVNASVLDPSSSSSQNYVTIAGCVLAPASDYKRQIIATARFKEACVIGSAGNGTQIPWALSDLDVALCFTIEALHPTLIGECPQRLFEKVFVNPVADDIAMAVQDRLRQRDGEFHHSVSLCLSPTVYPHNSRLGAVVRTLSGTEEISVDLLPAVVDVLDQVSNEGDGTGRGCSMFRRKGSQWLLTFSLNLERSHALLQQPQEVRGAIRLLKLWALAAEFFVGSLLLDRLEDPEDMCLHSLRDRTCVQWVDECCPPPKMNSTALSHLARAVSVHLTEQTGTPPSAFQIALSSLHFISRHAFPGPHDKDCRATPDRHASLVLWEGAGLHRTPRLVYFPSELKEEREVRRRQPSHRPSDCSAESKSETEPENPPLRQTLLSQHLQSCCSSGGLAACAESACEGEGRAERTAEGSPQKVRGGVSVEVGEEAEEVSVEAGDGTGGVSVEGGGNNEDESLQSDSEEIVSESEGWTPWDYVEGEFSFLGFPSLPLPPVLVEDSVCSADLFELVPLGSPFGHAFAWAAGLAFEGDSAASTGTWQDGVSAAVQGHSCDCVGGKWAVSAAVSFEEEMSLKGPLSGATESVLDWLLAPWHVAVQGVSQSTAADSERGGAVAVCTRESSNGPDSVLSLLSRASTVATETHLNQGNAELLPNRKEDAEPLPSQTYESQPLPTQKASRHALSSRLGEIQRVLHESGRIAGSGPRSRIGADGALSERQRWSEIDRRILTVQKALIESAAKDKECSRLEEMKERRQKIVEVFCTLVQDTK</sequence>
<dbReference type="VEuPathDB" id="CryptoDB:Cvel_18976"/>
<gene>
    <name evidence="2" type="ORF">Cvel_18976</name>
</gene>
<feature type="compositionally biased region" description="Basic and acidic residues" evidence="1">
    <location>
        <begin position="405"/>
        <end position="430"/>
    </location>
</feature>
<feature type="region of interest" description="Disordered" evidence="1">
    <location>
        <begin position="405"/>
        <end position="436"/>
    </location>
</feature>
<protein>
    <submittedName>
        <fullName evidence="2">Uncharacterized protein</fullName>
    </submittedName>
</protein>
<feature type="region of interest" description="Disordered" evidence="1">
    <location>
        <begin position="703"/>
        <end position="743"/>
    </location>
</feature>
<proteinExistence type="predicted"/>
<evidence type="ECO:0000256" key="1">
    <source>
        <dbReference type="SAM" id="MobiDB-lite"/>
    </source>
</evidence>